<dbReference type="RefSeq" id="WP_014256472.1">
    <property type="nucleotide sequence ID" value="NC_016627.1"/>
</dbReference>
<feature type="transmembrane region" description="Helical" evidence="1">
    <location>
        <begin position="12"/>
        <end position="31"/>
    </location>
</feature>
<accession>G8LY11</accession>
<dbReference type="KEGG" id="ccl:Clocl_3450"/>
<dbReference type="InterPro" id="IPR021994">
    <property type="entry name" value="DUF3592"/>
</dbReference>
<keyword evidence="1" id="KW-0472">Membrane</keyword>
<dbReference type="EMBL" id="CP003065">
    <property type="protein sequence ID" value="AEV69943.1"/>
    <property type="molecule type" value="Genomic_DNA"/>
</dbReference>
<gene>
    <name evidence="3" type="ordered locus">Clocl_3450</name>
</gene>
<keyword evidence="4" id="KW-1185">Reference proteome</keyword>
<dbReference type="Pfam" id="PF12158">
    <property type="entry name" value="DUF3592"/>
    <property type="match status" value="1"/>
</dbReference>
<feature type="domain" description="DUF3592" evidence="2">
    <location>
        <begin position="43"/>
        <end position="108"/>
    </location>
</feature>
<evidence type="ECO:0000259" key="2">
    <source>
        <dbReference type="Pfam" id="PF12158"/>
    </source>
</evidence>
<protein>
    <recommendedName>
        <fullName evidence="2">DUF3592 domain-containing protein</fullName>
    </recommendedName>
</protein>
<name>G8LY11_ACECE</name>
<dbReference type="AlphaFoldDB" id="G8LY11"/>
<reference evidence="4" key="1">
    <citation type="submission" date="2011-12" db="EMBL/GenBank/DDBJ databases">
        <title>Complete sequence of Clostridium clariflavum DSM 19732.</title>
        <authorList>
            <consortium name="US DOE Joint Genome Institute"/>
            <person name="Lucas S."/>
            <person name="Han J."/>
            <person name="Lapidus A."/>
            <person name="Cheng J.-F."/>
            <person name="Goodwin L."/>
            <person name="Pitluck S."/>
            <person name="Peters L."/>
            <person name="Teshima H."/>
            <person name="Detter J.C."/>
            <person name="Han C."/>
            <person name="Tapia R."/>
            <person name="Land M."/>
            <person name="Hauser L."/>
            <person name="Kyrpides N."/>
            <person name="Ivanova N."/>
            <person name="Pagani I."/>
            <person name="Kitzmiller T."/>
            <person name="Lynd L."/>
            <person name="Izquierdo J."/>
            <person name="Woyke T."/>
        </authorList>
    </citation>
    <scope>NUCLEOTIDE SEQUENCE [LARGE SCALE GENOMIC DNA]</scope>
    <source>
        <strain evidence="4">DSM 19732 / NBRC 101661 / EBR45</strain>
    </source>
</reference>
<organism evidence="3 4">
    <name type="scientific">Acetivibrio clariflavus (strain DSM 19732 / NBRC 101661 / EBR45)</name>
    <name type="common">Clostridium clariflavum</name>
    <dbReference type="NCBI Taxonomy" id="720554"/>
    <lineage>
        <taxon>Bacteria</taxon>
        <taxon>Bacillati</taxon>
        <taxon>Bacillota</taxon>
        <taxon>Clostridia</taxon>
        <taxon>Eubacteriales</taxon>
        <taxon>Oscillospiraceae</taxon>
        <taxon>Acetivibrio</taxon>
    </lineage>
</organism>
<evidence type="ECO:0000313" key="4">
    <source>
        <dbReference type="Proteomes" id="UP000005435"/>
    </source>
</evidence>
<evidence type="ECO:0000313" key="3">
    <source>
        <dbReference type="EMBL" id="AEV69943.1"/>
    </source>
</evidence>
<keyword evidence="1" id="KW-0812">Transmembrane</keyword>
<sequence length="139" mass="15789" precursor="true">MEYIVYVDKKKRIIIAVITILATLFSIGMVVSEKMKSANYVSTNATVVNASNDLEYNSNIDGSWIYWVTYSFDVNGKSYTATKQEFDIFQKKVGDTAYIRYDPNNPEILENTLLQNTGIVLTLFFGLISVFLISSLRKN</sequence>
<keyword evidence="1" id="KW-1133">Transmembrane helix</keyword>
<dbReference type="Proteomes" id="UP000005435">
    <property type="component" value="Chromosome"/>
</dbReference>
<feature type="transmembrane region" description="Helical" evidence="1">
    <location>
        <begin position="113"/>
        <end position="133"/>
    </location>
</feature>
<proteinExistence type="predicted"/>
<reference evidence="3 4" key="2">
    <citation type="journal article" date="2012" name="Stand. Genomic Sci.">
        <title>Complete Genome Sequence of Clostridium clariflavum DSM 19732.</title>
        <authorList>
            <person name="Izquierdo J.A."/>
            <person name="Goodwin L."/>
            <person name="Davenport K.W."/>
            <person name="Teshima H."/>
            <person name="Bruce D."/>
            <person name="Detter C."/>
            <person name="Tapia R."/>
            <person name="Han S."/>
            <person name="Land M."/>
            <person name="Hauser L."/>
            <person name="Jeffries C.D."/>
            <person name="Han J."/>
            <person name="Pitluck S."/>
            <person name="Nolan M."/>
            <person name="Chen A."/>
            <person name="Huntemann M."/>
            <person name="Mavromatis K."/>
            <person name="Mikhailova N."/>
            <person name="Liolios K."/>
            <person name="Woyke T."/>
            <person name="Lynd L.R."/>
        </authorList>
    </citation>
    <scope>NUCLEOTIDE SEQUENCE [LARGE SCALE GENOMIC DNA]</scope>
    <source>
        <strain evidence="4">DSM 19732 / NBRC 101661 / EBR45</strain>
    </source>
</reference>
<evidence type="ECO:0000256" key="1">
    <source>
        <dbReference type="SAM" id="Phobius"/>
    </source>
</evidence>
<dbReference type="HOGENOM" id="CLU_1841616_0_0_9"/>